<reference evidence="1" key="1">
    <citation type="submission" date="2015-11" db="EMBL/GenBank/DDBJ databases">
        <authorList>
            <person name="Zhang Y."/>
            <person name="Guo Z."/>
        </authorList>
    </citation>
    <scope>NUCLEOTIDE SEQUENCE</scope>
    <source>
        <strain evidence="1">BN30871</strain>
    </source>
</reference>
<dbReference type="EMBL" id="FAXN01000054">
    <property type="protein sequence ID" value="CUV65941.1"/>
    <property type="molecule type" value="Genomic_DNA"/>
</dbReference>
<sequence>MRRRMRTPGVDKRPVQPLWVDAGFLSEHPNLILSPFAPVQQHTQDDILDSSLSGVAL</sequence>
<evidence type="ECO:0000313" key="1">
    <source>
        <dbReference type="EMBL" id="CUV65941.1"/>
    </source>
</evidence>
<name>A0A0S4XPU1_9BACT</name>
<dbReference type="AlphaFoldDB" id="A0A0S4XPU1"/>
<protein>
    <submittedName>
        <fullName evidence="1">Uncharacterized protein</fullName>
    </submittedName>
</protein>
<organism evidence="1">
    <name type="scientific">Sulfurovum sp. enrichment culture clone C5</name>
    <dbReference type="NCBI Taxonomy" id="497650"/>
    <lineage>
        <taxon>Bacteria</taxon>
        <taxon>Pseudomonadati</taxon>
        <taxon>Campylobacterota</taxon>
        <taxon>Epsilonproteobacteria</taxon>
        <taxon>Campylobacterales</taxon>
        <taxon>Sulfurovaceae</taxon>
        <taxon>Sulfurovum</taxon>
        <taxon>environmental samples</taxon>
    </lineage>
</organism>
<accession>A0A0S4XPU1</accession>
<gene>
    <name evidence="1" type="ORF">BN3087_520010</name>
</gene>
<proteinExistence type="predicted"/>